<accession>A0A8H3EZ25</accession>
<sequence length="214" mass="23842">MARIATIGIVLALCSYVMACMGTRPCHDGPQLPYSSLAHHRKTYPLRKSLFLRSNELYEFLEARGYFDDGLHARDADSFGDVDETYVNFLPTLPSGVDPRGQHMFVRLNAIPKAYPAIGKVDHSGLNKLMFDLGGQHVDLMVIHIRDGESADWLLSIWLGPRHIPMLTDTRFTNSVQSCGLERKTSTPTWVESRATTSLHYVSDNLVGAATAHL</sequence>
<evidence type="ECO:0000313" key="2">
    <source>
        <dbReference type="EMBL" id="CAF9916181.1"/>
    </source>
</evidence>
<keyword evidence="3" id="KW-1185">Reference proteome</keyword>
<organism evidence="2 3">
    <name type="scientific">Gomphillus americanus</name>
    <dbReference type="NCBI Taxonomy" id="1940652"/>
    <lineage>
        <taxon>Eukaryota</taxon>
        <taxon>Fungi</taxon>
        <taxon>Dikarya</taxon>
        <taxon>Ascomycota</taxon>
        <taxon>Pezizomycotina</taxon>
        <taxon>Lecanoromycetes</taxon>
        <taxon>OSLEUM clade</taxon>
        <taxon>Ostropomycetidae</taxon>
        <taxon>Ostropales</taxon>
        <taxon>Graphidaceae</taxon>
        <taxon>Gomphilloideae</taxon>
        <taxon>Gomphillus</taxon>
    </lineage>
</organism>
<protein>
    <submittedName>
        <fullName evidence="2">Uncharacterized protein</fullName>
    </submittedName>
</protein>
<dbReference type="AlphaFoldDB" id="A0A8H3EZ25"/>
<feature type="chain" id="PRO_5034802791" evidence="1">
    <location>
        <begin position="20"/>
        <end position="214"/>
    </location>
</feature>
<dbReference type="EMBL" id="CAJPDQ010000011">
    <property type="protein sequence ID" value="CAF9916181.1"/>
    <property type="molecule type" value="Genomic_DNA"/>
</dbReference>
<reference evidence="2" key="1">
    <citation type="submission" date="2021-03" db="EMBL/GenBank/DDBJ databases">
        <authorList>
            <person name="Tagirdzhanova G."/>
        </authorList>
    </citation>
    <scope>NUCLEOTIDE SEQUENCE</scope>
</reference>
<comment type="caution">
    <text evidence="2">The sequence shown here is derived from an EMBL/GenBank/DDBJ whole genome shotgun (WGS) entry which is preliminary data.</text>
</comment>
<feature type="signal peptide" evidence="1">
    <location>
        <begin position="1"/>
        <end position="19"/>
    </location>
</feature>
<evidence type="ECO:0000256" key="1">
    <source>
        <dbReference type="SAM" id="SignalP"/>
    </source>
</evidence>
<keyword evidence="1" id="KW-0732">Signal</keyword>
<dbReference type="OrthoDB" id="3744526at2759"/>
<evidence type="ECO:0000313" key="3">
    <source>
        <dbReference type="Proteomes" id="UP000664169"/>
    </source>
</evidence>
<proteinExistence type="predicted"/>
<dbReference type="Proteomes" id="UP000664169">
    <property type="component" value="Unassembled WGS sequence"/>
</dbReference>
<name>A0A8H3EZ25_9LECA</name>
<gene>
    <name evidence="2" type="ORF">GOMPHAMPRED_000920</name>
</gene>